<protein>
    <submittedName>
        <fullName evidence="1">Uncharacterized protein</fullName>
    </submittedName>
</protein>
<evidence type="ECO:0000313" key="1">
    <source>
        <dbReference type="EMBL" id="AKH48229.1"/>
    </source>
</evidence>
<reference evidence="1" key="1">
    <citation type="journal article" date="2015" name="Front. Microbiol.">
        <title>Combining genomic sequencing methods to explore viral diversity and reveal potential virus-host interactions.</title>
        <authorList>
            <person name="Chow C.E."/>
            <person name="Winget D.M."/>
            <person name="White R.A.III."/>
            <person name="Hallam S.J."/>
            <person name="Suttle C.A."/>
        </authorList>
    </citation>
    <scope>NUCLEOTIDE SEQUENCE</scope>
    <source>
        <strain evidence="1">Oxic1_6</strain>
    </source>
</reference>
<proteinExistence type="predicted"/>
<dbReference type="EMBL" id="KR029601">
    <property type="protein sequence ID" value="AKH48229.1"/>
    <property type="molecule type" value="Genomic_DNA"/>
</dbReference>
<reference evidence="1" key="2">
    <citation type="submission" date="2015-03" db="EMBL/GenBank/DDBJ databases">
        <authorList>
            <person name="Chow C.-E.T."/>
            <person name="Winget D.M."/>
            <person name="White R.A.III."/>
            <person name="Hallam S.J."/>
            <person name="Suttle C.A."/>
        </authorList>
    </citation>
    <scope>NUCLEOTIDE SEQUENCE</scope>
    <source>
        <strain evidence="1">Oxic1_6</strain>
    </source>
</reference>
<sequence length="66" mass="7595">MMPWVITEDDRNRSRLRREQYAERACVIVALENEGMKTPADGAAIARLSRRLCEIEDALGMEKEQT</sequence>
<name>A0A0F7L6Q5_9VIRU</name>
<accession>A0A0F7L6Q5</accession>
<organism evidence="1">
    <name type="scientific">uncultured marine virus</name>
    <dbReference type="NCBI Taxonomy" id="186617"/>
    <lineage>
        <taxon>Viruses</taxon>
        <taxon>environmental samples</taxon>
    </lineage>
</organism>